<dbReference type="SUPFAM" id="SSF47699">
    <property type="entry name" value="Bifunctional inhibitor/lipid-transfer protein/seed storage 2S albumin"/>
    <property type="match status" value="1"/>
</dbReference>
<dbReference type="SMART" id="SM00499">
    <property type="entry name" value="AAI"/>
    <property type="match status" value="1"/>
</dbReference>
<accession>A0A3L6TMA0</accession>
<reference evidence="3" key="1">
    <citation type="journal article" date="2019" name="Nat. Commun.">
        <title>The genome of broomcorn millet.</title>
        <authorList>
            <person name="Zou C."/>
            <person name="Miki D."/>
            <person name="Li D."/>
            <person name="Tang Q."/>
            <person name="Xiao L."/>
            <person name="Rajput S."/>
            <person name="Deng P."/>
            <person name="Jia W."/>
            <person name="Huang R."/>
            <person name="Zhang M."/>
            <person name="Sun Y."/>
            <person name="Hu J."/>
            <person name="Fu X."/>
            <person name="Schnable P.S."/>
            <person name="Li F."/>
            <person name="Zhang H."/>
            <person name="Feng B."/>
            <person name="Zhu X."/>
            <person name="Liu R."/>
            <person name="Schnable J.C."/>
            <person name="Zhu J.-K."/>
            <person name="Zhang H."/>
        </authorList>
    </citation>
    <scope>NUCLEOTIDE SEQUENCE [LARGE SCALE GENOMIC DNA]</scope>
</reference>
<dbReference type="InterPro" id="IPR010903">
    <property type="entry name" value="DUF1517"/>
</dbReference>
<sequence>MGITILYLSSTTGTDRSACASKVLLQGAVLLLVSSFHVLCNAAGSIADDGDSRQDAPSGFIGSGSSGPWAPFLFRRGAEENGNGLGWILAAAGNLHDSERGEGVGHAHPLPVVGHGTARPQPLLSLDALRRSVLDSLAALKRPALALLLAGALLAAASAGGPHAAALAASGGRVGGSAFSSRSSSPPSYGYSAPAPRGGYTSAPFYSPSPFVSFGPAVGIGFGGSGFLVALMGFAAVLYLAGFLSDSSGNGSVLTETQKTTVLKLQVGLLGMARSFQKELDQIAEKADTSTPAGLSYVLTETTLALLRHPDCCISAYSTVDVKQSMDDGEKHFNQLSIEERGKFDEETLVNVNSIKRNKAGSQRSSGFSNEYIVITILVAAEGGHKLPAINSSNDLKTALQKLGSIPSSKILEVANPSKKNGSECGAVLAPPGRGAGRAASAQSSGSGSGGDCTSALVSLSPCTDYISGNGTSAPSASCCSQLKAVVQSKPQCLCAAIGGVEIDRSRALGLPAACNVQTPPASQCNAGSSDGGSKATPSLPSGAAALRGPAGLVLGLAVAAVCAAA</sequence>
<dbReference type="Pfam" id="PF14368">
    <property type="entry name" value="LTP_2"/>
    <property type="match status" value="1"/>
</dbReference>
<dbReference type="AlphaFoldDB" id="A0A3L6TMA0"/>
<keyword evidence="3" id="KW-1185">Reference proteome</keyword>
<evidence type="ECO:0000313" key="3">
    <source>
        <dbReference type="Proteomes" id="UP000275267"/>
    </source>
</evidence>
<dbReference type="InterPro" id="IPR036312">
    <property type="entry name" value="Bifun_inhib/LTP/seed_sf"/>
</dbReference>
<organism evidence="2 3">
    <name type="scientific">Panicum miliaceum</name>
    <name type="common">Proso millet</name>
    <name type="synonym">Broomcorn millet</name>
    <dbReference type="NCBI Taxonomy" id="4540"/>
    <lineage>
        <taxon>Eukaryota</taxon>
        <taxon>Viridiplantae</taxon>
        <taxon>Streptophyta</taxon>
        <taxon>Embryophyta</taxon>
        <taxon>Tracheophyta</taxon>
        <taxon>Spermatophyta</taxon>
        <taxon>Magnoliopsida</taxon>
        <taxon>Liliopsida</taxon>
        <taxon>Poales</taxon>
        <taxon>Poaceae</taxon>
        <taxon>PACMAD clade</taxon>
        <taxon>Panicoideae</taxon>
        <taxon>Panicodae</taxon>
        <taxon>Paniceae</taxon>
        <taxon>Panicinae</taxon>
        <taxon>Panicum</taxon>
        <taxon>Panicum sect. Panicum</taxon>
    </lineage>
</organism>
<dbReference type="PANTHER" id="PTHR33975:SF2">
    <property type="entry name" value="MYELIN-ASSOCIATED OLIGODENDROCYTE BASIC PROTEIN"/>
    <property type="match status" value="1"/>
</dbReference>
<dbReference type="PANTHER" id="PTHR33975">
    <property type="entry name" value="MYELIN-ASSOCIATED OLIGODENDROCYTE BASIC PROTEIN"/>
    <property type="match status" value="1"/>
</dbReference>
<dbReference type="EMBL" id="PQIB02000001">
    <property type="protein sequence ID" value="RLN40004.1"/>
    <property type="molecule type" value="Genomic_DNA"/>
</dbReference>
<dbReference type="Pfam" id="PF07466">
    <property type="entry name" value="DUF1517"/>
    <property type="match status" value="1"/>
</dbReference>
<dbReference type="InterPro" id="IPR053023">
    <property type="entry name" value="FLAP_modulator"/>
</dbReference>
<protein>
    <recommendedName>
        <fullName evidence="1">Bifunctional inhibitor/plant lipid transfer protein/seed storage helical domain-containing protein</fullName>
    </recommendedName>
</protein>
<evidence type="ECO:0000313" key="2">
    <source>
        <dbReference type="EMBL" id="RLN40004.1"/>
    </source>
</evidence>
<comment type="caution">
    <text evidence="2">The sequence shown here is derived from an EMBL/GenBank/DDBJ whole genome shotgun (WGS) entry which is preliminary data.</text>
</comment>
<evidence type="ECO:0000259" key="1">
    <source>
        <dbReference type="SMART" id="SM00499"/>
    </source>
</evidence>
<dbReference type="STRING" id="4540.A0A3L6TMA0"/>
<dbReference type="InterPro" id="IPR016140">
    <property type="entry name" value="Bifunc_inhib/LTP/seed_store"/>
</dbReference>
<name>A0A3L6TMA0_PANMI</name>
<feature type="domain" description="Bifunctional inhibitor/plant lipid transfer protein/seed storage helical" evidence="1">
    <location>
        <begin position="453"/>
        <end position="525"/>
    </location>
</feature>
<dbReference type="Gene3D" id="1.10.110.10">
    <property type="entry name" value="Plant lipid-transfer and hydrophobic proteins"/>
    <property type="match status" value="1"/>
</dbReference>
<proteinExistence type="predicted"/>
<dbReference type="OrthoDB" id="542507at2759"/>
<gene>
    <name evidence="2" type="ORF">C2845_PM01G31620</name>
</gene>
<dbReference type="CDD" id="cd00010">
    <property type="entry name" value="AAI_LTSS"/>
    <property type="match status" value="1"/>
</dbReference>
<dbReference type="Proteomes" id="UP000275267">
    <property type="component" value="Unassembled WGS sequence"/>
</dbReference>
<dbReference type="GO" id="GO:0009507">
    <property type="term" value="C:chloroplast"/>
    <property type="evidence" value="ECO:0007669"/>
    <property type="project" value="TreeGrafter"/>
</dbReference>